<evidence type="ECO:0000256" key="1">
    <source>
        <dbReference type="ARBA" id="ARBA00022614"/>
    </source>
</evidence>
<keyword evidence="2" id="KW-0677">Repeat</keyword>
<dbReference type="InterPro" id="IPR032675">
    <property type="entry name" value="LRR_dom_sf"/>
</dbReference>
<dbReference type="Gene3D" id="3.80.10.10">
    <property type="entry name" value="Ribonuclease Inhibitor"/>
    <property type="match status" value="1"/>
</dbReference>
<evidence type="ECO:0000313" key="4">
    <source>
        <dbReference type="Proteomes" id="UP000814243"/>
    </source>
</evidence>
<keyword evidence="1" id="KW-0433">Leucine-rich repeat</keyword>
<dbReference type="InterPro" id="IPR050836">
    <property type="entry name" value="SDS22/Internalin_LRR"/>
</dbReference>
<dbReference type="InterPro" id="IPR025875">
    <property type="entry name" value="Leu-rich_rpt_4"/>
</dbReference>
<reference evidence="3" key="1">
    <citation type="journal article" date="2021" name="G3 (Bethesda)">
        <title>Genome and transcriptome analysis of the beet armyworm Spodoptera exigua reveals targets for pest control. .</title>
        <authorList>
            <person name="Simon S."/>
            <person name="Breeschoten T."/>
            <person name="Jansen H.J."/>
            <person name="Dirks R.P."/>
            <person name="Schranz M.E."/>
            <person name="Ros V.I.D."/>
        </authorList>
    </citation>
    <scope>NUCLEOTIDE SEQUENCE</scope>
    <source>
        <strain evidence="3">TB_SE_WUR_2020</strain>
    </source>
</reference>
<organism evidence="3 4">
    <name type="scientific">Spodoptera exigua</name>
    <name type="common">Beet armyworm</name>
    <name type="synonym">Noctua fulgens</name>
    <dbReference type="NCBI Taxonomy" id="7107"/>
    <lineage>
        <taxon>Eukaryota</taxon>
        <taxon>Metazoa</taxon>
        <taxon>Ecdysozoa</taxon>
        <taxon>Arthropoda</taxon>
        <taxon>Hexapoda</taxon>
        <taxon>Insecta</taxon>
        <taxon>Pterygota</taxon>
        <taxon>Neoptera</taxon>
        <taxon>Endopterygota</taxon>
        <taxon>Lepidoptera</taxon>
        <taxon>Glossata</taxon>
        <taxon>Ditrysia</taxon>
        <taxon>Noctuoidea</taxon>
        <taxon>Noctuidae</taxon>
        <taxon>Amphipyrinae</taxon>
        <taxon>Spodoptera</taxon>
    </lineage>
</organism>
<evidence type="ECO:0000313" key="3">
    <source>
        <dbReference type="EMBL" id="KAH9633241.1"/>
    </source>
</evidence>
<dbReference type="SUPFAM" id="SSF52058">
    <property type="entry name" value="L domain-like"/>
    <property type="match status" value="1"/>
</dbReference>
<dbReference type="Proteomes" id="UP000814243">
    <property type="component" value="Unassembled WGS sequence"/>
</dbReference>
<comment type="caution">
    <text evidence="3">The sequence shown here is derived from an EMBL/GenBank/DDBJ whole genome shotgun (WGS) entry which is preliminary data.</text>
</comment>
<dbReference type="AlphaFoldDB" id="A0A922SD22"/>
<dbReference type="EMBL" id="JACEFF010000661">
    <property type="protein sequence ID" value="KAH9633241.1"/>
    <property type="molecule type" value="Genomic_DNA"/>
</dbReference>
<protein>
    <submittedName>
        <fullName evidence="3">Uncharacterized protein</fullName>
    </submittedName>
</protein>
<sequence length="325" mass="37677">MDSNTSTLSIESQSKETDYVNVVGDVRPSYDEYKSERNFSQKESFQATRNTESKDWNVEASKINYLIRAHSVVPLGFTPSIHSVLRYRNRSSTNESEAGTTIWTAKDDLSLREEFPKHVTSLMNEDNYWGCFYVYPDLYADIFSPVVKIRDIQDVPELVGGELTRDMVTACLTYLQRTPILGDLVFIKLDLSSKTQTLGTCYPFQFSAQWFLTEVHYKYNSVKRIRDLSAFWSITVLDLSHNNIKAITGLQNLVFLRRLDLSFNHIQRLENLNHLRLLWLDVSYNNISSCEFGPNSGLWTLLHLEYLNLNENNLTSMKMFSYCTR</sequence>
<dbReference type="PROSITE" id="PS51450">
    <property type="entry name" value="LRR"/>
    <property type="match status" value="3"/>
</dbReference>
<dbReference type="InterPro" id="IPR001611">
    <property type="entry name" value="Leu-rich_rpt"/>
</dbReference>
<gene>
    <name evidence="3" type="ORF">HF086_006843</name>
</gene>
<accession>A0A922SD22</accession>
<dbReference type="PANTHER" id="PTHR46652">
    <property type="entry name" value="LEUCINE-RICH REPEAT AND IQ DOMAIN-CONTAINING PROTEIN 1-RELATED"/>
    <property type="match status" value="1"/>
</dbReference>
<evidence type="ECO:0000256" key="2">
    <source>
        <dbReference type="ARBA" id="ARBA00022737"/>
    </source>
</evidence>
<dbReference type="PANTHER" id="PTHR46652:SF3">
    <property type="entry name" value="LEUCINE-RICH REPEAT-CONTAINING PROTEIN 9"/>
    <property type="match status" value="1"/>
</dbReference>
<name>A0A922SD22_SPOEX</name>
<proteinExistence type="predicted"/>
<dbReference type="Pfam" id="PF12799">
    <property type="entry name" value="LRR_4"/>
    <property type="match status" value="1"/>
</dbReference>
<dbReference type="SMART" id="SM00365">
    <property type="entry name" value="LRR_SD22"/>
    <property type="match status" value="2"/>
</dbReference>